<keyword evidence="9" id="KW-1185">Reference proteome</keyword>
<dbReference type="AlphaFoldDB" id="A0AA41VD83"/>
<gene>
    <name evidence="8" type="ORF">MKW94_027918</name>
</gene>
<keyword evidence="4" id="KW-0378">Hydrolase</keyword>
<evidence type="ECO:0000256" key="2">
    <source>
        <dbReference type="ARBA" id="ARBA00022670"/>
    </source>
</evidence>
<accession>A0AA41VD83</accession>
<organism evidence="8 9">
    <name type="scientific">Papaver nudicaule</name>
    <name type="common">Iceland poppy</name>
    <dbReference type="NCBI Taxonomy" id="74823"/>
    <lineage>
        <taxon>Eukaryota</taxon>
        <taxon>Viridiplantae</taxon>
        <taxon>Streptophyta</taxon>
        <taxon>Embryophyta</taxon>
        <taxon>Tracheophyta</taxon>
        <taxon>Spermatophyta</taxon>
        <taxon>Magnoliopsida</taxon>
        <taxon>Ranunculales</taxon>
        <taxon>Papaveraceae</taxon>
        <taxon>Papaveroideae</taxon>
        <taxon>Papaver</taxon>
    </lineage>
</organism>
<feature type="transmembrane region" description="Helical" evidence="6">
    <location>
        <begin position="6"/>
        <end position="29"/>
    </location>
</feature>
<protein>
    <recommendedName>
        <fullName evidence="7">Peptidase A1 domain-containing protein</fullName>
    </recommendedName>
</protein>
<keyword evidence="6" id="KW-1133">Transmembrane helix</keyword>
<dbReference type="InterPro" id="IPR034161">
    <property type="entry name" value="Pepsin-like_plant"/>
</dbReference>
<dbReference type="InterPro" id="IPR032861">
    <property type="entry name" value="TAXi_N"/>
</dbReference>
<dbReference type="InterPro" id="IPR021109">
    <property type="entry name" value="Peptidase_aspartic_dom_sf"/>
</dbReference>
<dbReference type="GO" id="GO:0006508">
    <property type="term" value="P:proteolysis"/>
    <property type="evidence" value="ECO:0007669"/>
    <property type="project" value="UniProtKB-KW"/>
</dbReference>
<evidence type="ECO:0000256" key="6">
    <source>
        <dbReference type="SAM" id="Phobius"/>
    </source>
</evidence>
<dbReference type="GO" id="GO:0005576">
    <property type="term" value="C:extracellular region"/>
    <property type="evidence" value="ECO:0007669"/>
    <property type="project" value="TreeGrafter"/>
</dbReference>
<evidence type="ECO:0000313" key="9">
    <source>
        <dbReference type="Proteomes" id="UP001177140"/>
    </source>
</evidence>
<dbReference type="InterPro" id="IPR051708">
    <property type="entry name" value="Plant_Aspart_Prot_A1"/>
</dbReference>
<dbReference type="PROSITE" id="PS51767">
    <property type="entry name" value="PEPTIDASE_A1"/>
    <property type="match status" value="1"/>
</dbReference>
<dbReference type="Proteomes" id="UP001177140">
    <property type="component" value="Unassembled WGS sequence"/>
</dbReference>
<dbReference type="SUPFAM" id="SSF50630">
    <property type="entry name" value="Acid proteases"/>
    <property type="match status" value="1"/>
</dbReference>
<keyword evidence="6" id="KW-0472">Membrane</keyword>
<proteinExistence type="inferred from homology"/>
<feature type="domain" description="Peptidase A1" evidence="7">
    <location>
        <begin position="104"/>
        <end position="447"/>
    </location>
</feature>
<evidence type="ECO:0000256" key="1">
    <source>
        <dbReference type="ARBA" id="ARBA00007447"/>
    </source>
</evidence>
<dbReference type="CDD" id="cd05476">
    <property type="entry name" value="pepsin_A_like_plant"/>
    <property type="match status" value="1"/>
</dbReference>
<dbReference type="Gene3D" id="2.40.70.10">
    <property type="entry name" value="Acid Proteases"/>
    <property type="match status" value="2"/>
</dbReference>
<evidence type="ECO:0000256" key="3">
    <source>
        <dbReference type="ARBA" id="ARBA00022750"/>
    </source>
</evidence>
<dbReference type="Pfam" id="PF14543">
    <property type="entry name" value="TAXi_N"/>
    <property type="match status" value="1"/>
</dbReference>
<dbReference type="InterPro" id="IPR032799">
    <property type="entry name" value="TAXi_C"/>
</dbReference>
<evidence type="ECO:0000256" key="5">
    <source>
        <dbReference type="ARBA" id="ARBA00023180"/>
    </source>
</evidence>
<sequence>MANSSISPLIITMVVLILFSCFISTSFSLRAISDHKPNKKPLGFTTRVIHRDSPESPFYDPKLTDADRLRNAIQRSFDRYSHYTSNIMEPNDMRAPVSYRTFEYVISHHIGTPPVPTYSIIDTGSDLTWIQCRPCENCYDQEIPIYDPRKSTSYAKIGCEDDICKTQYNTKCDTDGTSCRYKQEYADSGETQGILSSETFIFLDNNLSGNISIPSFPFGCGNNNNFSYIKGSRLGAPGLIGLNKEPLSWIYQLSFDTFSHCFVPMNWKNTSLLRFGLDAIITSDTTPMVEHGKFTTGSYYVTMEGISVGKTRLDIPYGAFDITPNGEGGVIIDTGSATTHIVKLAHDPLIAELAKQIKLERAAPVGRLVLCYKGNMRTHVLSMPDITFHFTGMDFYIQKSNAWLDAGNGKICLSFIQALYGATMIGARHLQNVNVGYDLRKKVISFQNEDCTQT</sequence>
<dbReference type="EMBL" id="JAJJMA010197963">
    <property type="protein sequence ID" value="MCL7039122.1"/>
    <property type="molecule type" value="Genomic_DNA"/>
</dbReference>
<dbReference type="InterPro" id="IPR033121">
    <property type="entry name" value="PEPTIDASE_A1"/>
</dbReference>
<keyword evidence="5" id="KW-0325">Glycoprotein</keyword>
<evidence type="ECO:0000256" key="4">
    <source>
        <dbReference type="ARBA" id="ARBA00022801"/>
    </source>
</evidence>
<keyword evidence="6" id="KW-0812">Transmembrane</keyword>
<evidence type="ECO:0000259" key="7">
    <source>
        <dbReference type="PROSITE" id="PS51767"/>
    </source>
</evidence>
<keyword evidence="2" id="KW-0645">Protease</keyword>
<dbReference type="PANTHER" id="PTHR47967">
    <property type="entry name" value="OS07G0603500 PROTEIN-RELATED"/>
    <property type="match status" value="1"/>
</dbReference>
<comment type="similarity">
    <text evidence="1">Belongs to the peptidase A1 family.</text>
</comment>
<dbReference type="GO" id="GO:0004190">
    <property type="term" value="F:aspartic-type endopeptidase activity"/>
    <property type="evidence" value="ECO:0007669"/>
    <property type="project" value="UniProtKB-KW"/>
</dbReference>
<evidence type="ECO:0000313" key="8">
    <source>
        <dbReference type="EMBL" id="MCL7039122.1"/>
    </source>
</evidence>
<name>A0AA41VD83_PAPNU</name>
<dbReference type="Pfam" id="PF14541">
    <property type="entry name" value="TAXi_C"/>
    <property type="match status" value="1"/>
</dbReference>
<reference evidence="8" key="1">
    <citation type="submission" date="2022-03" db="EMBL/GenBank/DDBJ databases">
        <title>A functionally conserved STORR gene fusion in Papaver species that diverged 16.8 million years ago.</title>
        <authorList>
            <person name="Catania T."/>
        </authorList>
    </citation>
    <scope>NUCLEOTIDE SEQUENCE</scope>
    <source>
        <strain evidence="8">S-191538</strain>
    </source>
</reference>
<keyword evidence="3" id="KW-0064">Aspartyl protease</keyword>
<dbReference type="PANTHER" id="PTHR47967:SF14">
    <property type="entry name" value="EUKARYOTIC ASPARTYL PROTEASE FAMILY PROTEIN"/>
    <property type="match status" value="1"/>
</dbReference>
<comment type="caution">
    <text evidence="8">The sequence shown here is derived from an EMBL/GenBank/DDBJ whole genome shotgun (WGS) entry which is preliminary data.</text>
</comment>